<evidence type="ECO:0000256" key="2">
    <source>
        <dbReference type="ARBA" id="ARBA00007806"/>
    </source>
</evidence>
<evidence type="ECO:0000256" key="10">
    <source>
        <dbReference type="SAM" id="MobiDB-lite"/>
    </source>
</evidence>
<keyword evidence="6" id="KW-0325">Glycoprotein</keyword>
<dbReference type="FunFam" id="3.20.20.80:FF:000016">
    <property type="entry name" value="Maltase-glucoamylase, intestinal"/>
    <property type="match status" value="2"/>
</dbReference>
<evidence type="ECO:0000256" key="9">
    <source>
        <dbReference type="PROSITE-ProRule" id="PRU00779"/>
    </source>
</evidence>
<dbReference type="Pfam" id="PF13802">
    <property type="entry name" value="Gal_mutarotas_2"/>
    <property type="match status" value="1"/>
</dbReference>
<dbReference type="GO" id="GO:0030246">
    <property type="term" value="F:carbohydrate binding"/>
    <property type="evidence" value="ECO:0007669"/>
    <property type="project" value="InterPro"/>
</dbReference>
<evidence type="ECO:0000256" key="3">
    <source>
        <dbReference type="ARBA" id="ARBA00022801"/>
    </source>
</evidence>
<keyword evidence="13" id="KW-1185">Reference proteome</keyword>
<evidence type="ECO:0000256" key="4">
    <source>
        <dbReference type="ARBA" id="ARBA00023136"/>
    </source>
</evidence>
<dbReference type="InterPro" id="IPR000322">
    <property type="entry name" value="Glyco_hydro_31_TIM"/>
</dbReference>
<feature type="domain" description="P-type" evidence="12">
    <location>
        <begin position="42"/>
        <end position="90"/>
    </location>
</feature>
<dbReference type="WBParaSite" id="PgR007_g176_t01">
    <property type="protein sequence ID" value="PgR007_g176_t01"/>
    <property type="gene ID" value="PgR007_g176"/>
</dbReference>
<evidence type="ECO:0000256" key="7">
    <source>
        <dbReference type="ARBA" id="ARBA00023295"/>
    </source>
</evidence>
<dbReference type="WBParaSite" id="PgR007_g176_t02">
    <property type="protein sequence ID" value="PgR007_g176_t02"/>
    <property type="gene ID" value="PgR007_g176"/>
</dbReference>
<evidence type="ECO:0000313" key="15">
    <source>
        <dbReference type="WBParaSite" id="PgR007_g176_t02"/>
    </source>
</evidence>
<evidence type="ECO:0000256" key="5">
    <source>
        <dbReference type="ARBA" id="ARBA00023157"/>
    </source>
</evidence>
<dbReference type="Pfam" id="PF00088">
    <property type="entry name" value="Trefoil"/>
    <property type="match status" value="2"/>
</dbReference>
<dbReference type="CDD" id="cd00111">
    <property type="entry name" value="Trefoil"/>
    <property type="match status" value="2"/>
</dbReference>
<keyword evidence="7" id="KW-0326">Glycosidase</keyword>
<feature type="domain" description="P-type" evidence="12">
    <location>
        <begin position="941"/>
        <end position="996"/>
    </location>
</feature>
<dbReference type="GO" id="GO:0016020">
    <property type="term" value="C:membrane"/>
    <property type="evidence" value="ECO:0007669"/>
    <property type="project" value="UniProtKB-SubCell"/>
</dbReference>
<evidence type="ECO:0000256" key="8">
    <source>
        <dbReference type="ARBA" id="ARBA00041343"/>
    </source>
</evidence>
<feature type="signal peptide" evidence="11">
    <location>
        <begin position="1"/>
        <end position="16"/>
    </location>
</feature>
<dbReference type="CDD" id="cd06602">
    <property type="entry name" value="GH31_MGAM_SI_GAA"/>
    <property type="match status" value="2"/>
</dbReference>
<dbReference type="InterPro" id="IPR017853">
    <property type="entry name" value="GH"/>
</dbReference>
<dbReference type="InterPro" id="IPR025887">
    <property type="entry name" value="Glyco_hydro_31_N_dom"/>
</dbReference>
<evidence type="ECO:0000256" key="11">
    <source>
        <dbReference type="SAM" id="SignalP"/>
    </source>
</evidence>
<evidence type="ECO:0000256" key="1">
    <source>
        <dbReference type="ARBA" id="ARBA00004370"/>
    </source>
</evidence>
<comment type="subcellular location">
    <subcellularLocation>
        <location evidence="1">Membrane</location>
    </subcellularLocation>
</comment>
<proteinExistence type="inferred from homology"/>
<feature type="compositionally biased region" description="Low complexity" evidence="10">
    <location>
        <begin position="1854"/>
        <end position="1882"/>
    </location>
</feature>
<reference evidence="14 15" key="1">
    <citation type="submission" date="2022-11" db="UniProtKB">
        <authorList>
            <consortium name="WormBaseParasite"/>
        </authorList>
    </citation>
    <scope>IDENTIFICATION</scope>
</reference>
<feature type="compositionally biased region" description="Polar residues" evidence="10">
    <location>
        <begin position="1883"/>
        <end position="1895"/>
    </location>
</feature>
<comment type="caution">
    <text evidence="9">Lacks conserved residue(s) required for the propagation of feature annotation.</text>
</comment>
<dbReference type="Gene3D" id="3.20.20.80">
    <property type="entry name" value="Glycosidases"/>
    <property type="match status" value="2"/>
</dbReference>
<dbReference type="Gene3D" id="2.60.40.1760">
    <property type="entry name" value="glycosyl hydrolase (family 31)"/>
    <property type="match status" value="2"/>
</dbReference>
<dbReference type="Pfam" id="PF21365">
    <property type="entry name" value="Glyco_hydro_31_3rd"/>
    <property type="match status" value="2"/>
</dbReference>
<accession>A0A915AGM4</accession>
<protein>
    <recommendedName>
        <fullName evidence="8">Maltase</fullName>
    </recommendedName>
</protein>
<sequence length="1924" mass="215457">MLIFAVLLLSTCSALAERTERVVDQQEILKVQGDVVGKESFDNSETVDPDKRIECFPAPGTTQLASRCAQVGCIYDQRPEFGIPACYFPRRSGYVIRGATTDVVELESYPNVSNPYGDNISPIFFNYSQIGSALNIRIGPEGRYEPPLHLPRESYNTDARFVVEQTTETGVFAFKVKRLSTNQSIWDTTIGGLMFADQYIQIAAFIGSSEIFGLGEHTRSRFRHVVNNYTTWPMFSRDQFPSSSTSYQNLYGVYPFYLAVENDHKAHGVLILNSNAQELMIGPAPHIVYRTIGGMLDIYFFPGPRPEDVVRQYAAFVGKPALPPYWAFGYQLCKYGYKSLTELKETISEVQKAGIPLDVVYADIDHMDLYQDFTLGQNWKELPTYIKELHDQSMHAILIFDPAIQVDSESFERGINESAKFVEWERNDQVPRAIQDLYPLVNNTKIMLGTVWPLKHVAFPDFTAPQTREWWKNEILRFHKEVGFDGMWIDMNEPTNIGTNENETQPITPNHSNRPYISPLMCPLNGSDSKYDMPPYETYNVFVYENGAEKSYLSSKTLCMVGMTAAGRIYDMKSLYGYFESIATRAGMEAATSKRPAVITRSSFPSGGHYAGHWLGDNLAAWGDLQVSVVGIQEFSIFAIPYVGADICGFRGNTTEELCLRWHQLGAFYSFSRNHNDIGQVRQDPAAWPTVAAATRQVYLFRYRYLPYLYTLHYLAATSGSTVVRPIFFEFPNDDAARENNEQFMWGDAMLIAPVLQEQREVVYAYLPREATWYSLRDIDYGVKAGPGSTLLNAPRNQLPPVLIRGGYIIPRQAPEMTTVASRKNPLELVIALNDLAEASGTLFWDDGESPITANCCSIYQFKMRANSTHAEFTVTGNAANVPIPPLNVMDIFGYDFLPDFETAVVNGFPRSLSSCASYDSSKRVISINCTNLLDISSVGQSISWSNTYWEIVDPDKRIDCLPAPRTDSVGNRCAQVGCIYDNNANGGVPACYFPRRSGYVKTGTTTDGVVLERYPGVANPYGDNMSPIFFKYSQIGSTVNIRIGPEGRYEPPLSLPRESYDTGEVLVVEQSTETGVFAFKVKRLSTNQSIWDTTIGGLMFADQYIQIAAFIGSSEIFGLGEHTRSRFRHVVNNYTTWPMFSRDQFPSSSTSYQNLYGVYPFYLAVENDHKAHGVLILNSNAQELMIGPAPHIVYRTIGGMLDIYFFPGPRPEDVVRQYAAFVGKPALPPYWAFGYQLCKYGYKSLTELKETISEVQKAGIPLDVVYADIDHMDLYQDFTLGQNWKELPTYIKELHDQSMHAILIFDPAIQVDSESFERGINESAKFVEWERIDQVPRAIQDLYPLVNNTKIMLGTVWPLKHVAFPDFTAPQTREWWKNEILRFHEKVGFDGMWIDMNEPTNIGTNENDTQPITPNHSNRPYISPLMCPLNGSDSKYDMPPYETYNVFVYENGSEKSYLSSKTLCMVGMTAEGRIYDMKSLYGYFESIATRAGMEAATSKRPAVITRSSFPSGGHYAGHWLGDNLAAWGDLQVSVVGIQEFSIFAIPYVGADICGFRGNTTEELCLRWHQLGAFYSFSRNHNDIGQVRQDPAAWPSVAAAARQVYLFRYRYLPYLYTLHYLAAISGSTVVRPMFFEFPNDDAARENNEQFMWGDAMLIAPVLQEQREVVYAYLPREATWYSLRDIDYGVKAGPGSTLLNAPLNQLPPVLIRGGHIIPRQAPEVTTIASRKNPLELVIAVNENYEASGSLFWDDGESPITPHCCSMYKFDLRISSSSAVLNVTVTDSAGLKVPSLNVIDIFGYDRVPNFDSAVVNGVSYSLSRCASYDATKQIVSINCSNLLDISNGGGSISWSNGPPVITTPTGEPQTATTSSVRQTTSSTAPQTSVTTQETPGTTSGGMKIASNLLSAFLLNCIAAVLLNYII</sequence>
<feature type="chain" id="PRO_5041150425" description="Maltase" evidence="11">
    <location>
        <begin position="17"/>
        <end position="1924"/>
    </location>
</feature>
<dbReference type="SUPFAM" id="SSF51011">
    <property type="entry name" value="Glycosyl hydrolase domain"/>
    <property type="match status" value="2"/>
</dbReference>
<dbReference type="InterPro" id="IPR044913">
    <property type="entry name" value="P_trefoil_dom_sf"/>
</dbReference>
<comment type="similarity">
    <text evidence="2">Belongs to the glycosyl hydrolase 31 family.</text>
</comment>
<dbReference type="InterPro" id="IPR030458">
    <property type="entry name" value="Glyco_hydro_31_AS"/>
</dbReference>
<feature type="region of interest" description="Disordered" evidence="10">
    <location>
        <begin position="1854"/>
        <end position="1896"/>
    </location>
</feature>
<dbReference type="Gene3D" id="4.10.110.10">
    <property type="entry name" value="Spasmolytic Protein, domain 1"/>
    <property type="match status" value="2"/>
</dbReference>
<dbReference type="Proteomes" id="UP000887569">
    <property type="component" value="Unplaced"/>
</dbReference>
<keyword evidence="5" id="KW-1015">Disulfide bond</keyword>
<dbReference type="Gene3D" id="2.60.40.1180">
    <property type="entry name" value="Golgi alpha-mannosidase II"/>
    <property type="match status" value="4"/>
</dbReference>
<dbReference type="InterPro" id="IPR048395">
    <property type="entry name" value="Glyco_hydro_31_C"/>
</dbReference>
<dbReference type="Pfam" id="PF01055">
    <property type="entry name" value="Glyco_hydro_31_2nd"/>
    <property type="match status" value="2"/>
</dbReference>
<dbReference type="SUPFAM" id="SSF74650">
    <property type="entry name" value="Galactose mutarotase-like"/>
    <property type="match status" value="2"/>
</dbReference>
<keyword evidence="4" id="KW-0472">Membrane</keyword>
<dbReference type="GO" id="GO:0004558">
    <property type="term" value="F:alpha-1,4-glucosidase activity"/>
    <property type="evidence" value="ECO:0007669"/>
    <property type="project" value="TreeGrafter"/>
</dbReference>
<dbReference type="InterPro" id="IPR013780">
    <property type="entry name" value="Glyco_hydro_b"/>
</dbReference>
<evidence type="ECO:0000256" key="6">
    <source>
        <dbReference type="ARBA" id="ARBA00023180"/>
    </source>
</evidence>
<dbReference type="SMART" id="SM00018">
    <property type="entry name" value="PD"/>
    <property type="match status" value="2"/>
</dbReference>
<keyword evidence="3" id="KW-0378">Hydrolase</keyword>
<evidence type="ECO:0000313" key="14">
    <source>
        <dbReference type="WBParaSite" id="PgR007_g176_t01"/>
    </source>
</evidence>
<keyword evidence="11" id="KW-0732">Signal</keyword>
<evidence type="ECO:0000313" key="13">
    <source>
        <dbReference type="Proteomes" id="UP000887569"/>
    </source>
</evidence>
<dbReference type="SUPFAM" id="SSF57492">
    <property type="entry name" value="Trefoil"/>
    <property type="match status" value="2"/>
</dbReference>
<dbReference type="GO" id="GO:0005975">
    <property type="term" value="P:carbohydrate metabolic process"/>
    <property type="evidence" value="ECO:0007669"/>
    <property type="project" value="InterPro"/>
</dbReference>
<organism evidence="13 15">
    <name type="scientific">Parascaris univalens</name>
    <name type="common">Nematode worm</name>
    <dbReference type="NCBI Taxonomy" id="6257"/>
    <lineage>
        <taxon>Eukaryota</taxon>
        <taxon>Metazoa</taxon>
        <taxon>Ecdysozoa</taxon>
        <taxon>Nematoda</taxon>
        <taxon>Chromadorea</taxon>
        <taxon>Rhabditida</taxon>
        <taxon>Spirurina</taxon>
        <taxon>Ascaridomorpha</taxon>
        <taxon>Ascaridoidea</taxon>
        <taxon>Ascarididae</taxon>
        <taxon>Parascaris</taxon>
    </lineage>
</organism>
<dbReference type="PANTHER" id="PTHR22762">
    <property type="entry name" value="ALPHA-GLUCOSIDASE"/>
    <property type="match status" value="1"/>
</dbReference>
<dbReference type="InterPro" id="IPR011013">
    <property type="entry name" value="Gal_mutarotase_sf_dom"/>
</dbReference>
<dbReference type="CDD" id="cd14752">
    <property type="entry name" value="GH31_N"/>
    <property type="match status" value="2"/>
</dbReference>
<dbReference type="PROSITE" id="PS00129">
    <property type="entry name" value="GLYCOSYL_HYDROL_F31_1"/>
    <property type="match status" value="2"/>
</dbReference>
<evidence type="ECO:0000259" key="12">
    <source>
        <dbReference type="PROSITE" id="PS51448"/>
    </source>
</evidence>
<dbReference type="PANTHER" id="PTHR22762:SF133">
    <property type="entry name" value="P-TYPE DOMAIN-CONTAINING PROTEIN"/>
    <property type="match status" value="1"/>
</dbReference>
<name>A0A915AGM4_PARUN</name>
<dbReference type="InterPro" id="IPR000519">
    <property type="entry name" value="P_trefoil_dom"/>
</dbReference>
<dbReference type="SUPFAM" id="SSF51445">
    <property type="entry name" value="(Trans)glycosidases"/>
    <property type="match status" value="2"/>
</dbReference>
<dbReference type="PROSITE" id="PS51448">
    <property type="entry name" value="P_TREFOIL_2"/>
    <property type="match status" value="2"/>
</dbReference>